<organism evidence="2">
    <name type="scientific">Podoviridae sp. ctlpi2</name>
    <dbReference type="NCBI Taxonomy" id="2826574"/>
    <lineage>
        <taxon>Viruses</taxon>
        <taxon>Duplodnaviria</taxon>
        <taxon>Heunggongvirae</taxon>
        <taxon>Uroviricota</taxon>
        <taxon>Caudoviricetes</taxon>
    </lineage>
</organism>
<proteinExistence type="predicted"/>
<keyword evidence="1" id="KW-0175">Coiled coil</keyword>
<evidence type="ECO:0000256" key="1">
    <source>
        <dbReference type="SAM" id="Coils"/>
    </source>
</evidence>
<protein>
    <submittedName>
        <fullName evidence="2">Uncharacterized protein</fullName>
    </submittedName>
</protein>
<evidence type="ECO:0000313" key="2">
    <source>
        <dbReference type="EMBL" id="DAD83112.1"/>
    </source>
</evidence>
<feature type="coiled-coil region" evidence="1">
    <location>
        <begin position="29"/>
        <end position="56"/>
    </location>
</feature>
<dbReference type="EMBL" id="BK014928">
    <property type="protein sequence ID" value="DAD83112.1"/>
    <property type="molecule type" value="Genomic_DNA"/>
</dbReference>
<reference evidence="2" key="1">
    <citation type="journal article" date="2021" name="Proc. Natl. Acad. Sci. U.S.A.">
        <title>A Catalog of Tens of Thousands of Viruses from Human Metagenomes Reveals Hidden Associations with Chronic Diseases.</title>
        <authorList>
            <person name="Tisza M.J."/>
            <person name="Buck C.B."/>
        </authorList>
    </citation>
    <scope>NUCLEOTIDE SEQUENCE</scope>
    <source>
        <strain evidence="2">Ctlpi2</strain>
    </source>
</reference>
<accession>A0A8S5MLL0</accession>
<name>A0A8S5MLL0_9CAUD</name>
<sequence>MGNWKYYLIAAAVLAVAKISWEAGETHAREQMQHEVDKAQQALADIQREAQRQADDYAAILAEISASFEKEKQEIAKKRKVQRVEVQKIIKEPVYRSVCLPADGLREVQRAIQEGATAAQSDRAVR</sequence>